<dbReference type="Pfam" id="PF07238">
    <property type="entry name" value="PilZ"/>
    <property type="match status" value="1"/>
</dbReference>
<reference evidence="2 3" key="1">
    <citation type="journal article" date="2016" name="Front. Microbiol.">
        <title>Fuerstia marisgermanicae gen. nov., sp. nov., an Unusual Member of the Phylum Planctomycetes from the German Wadden Sea.</title>
        <authorList>
            <person name="Kohn T."/>
            <person name="Heuer A."/>
            <person name="Jogler M."/>
            <person name="Vollmers J."/>
            <person name="Boedeker C."/>
            <person name="Bunk B."/>
            <person name="Rast P."/>
            <person name="Borchert D."/>
            <person name="Glockner I."/>
            <person name="Freese H.M."/>
            <person name="Klenk H.P."/>
            <person name="Overmann J."/>
            <person name="Kaster A.K."/>
            <person name="Rohde M."/>
            <person name="Wiegand S."/>
            <person name="Jogler C."/>
        </authorList>
    </citation>
    <scope>NUCLEOTIDE SEQUENCE [LARGE SCALE GENOMIC DNA]</scope>
    <source>
        <strain evidence="2 3">NH11</strain>
    </source>
</reference>
<dbReference type="AlphaFoldDB" id="A0A1P8WIH7"/>
<accession>A0A1P8WIH7</accession>
<proteinExistence type="predicted"/>
<evidence type="ECO:0000313" key="3">
    <source>
        <dbReference type="Proteomes" id="UP000187735"/>
    </source>
</evidence>
<dbReference type="GO" id="GO:0035438">
    <property type="term" value="F:cyclic-di-GMP binding"/>
    <property type="evidence" value="ECO:0007669"/>
    <property type="project" value="InterPro"/>
</dbReference>
<feature type="domain" description="PilZ" evidence="1">
    <location>
        <begin position="116"/>
        <end position="200"/>
    </location>
</feature>
<dbReference type="KEGG" id="fmr:Fuma_03479"/>
<evidence type="ECO:0000313" key="2">
    <source>
        <dbReference type="EMBL" id="APZ93861.1"/>
    </source>
</evidence>
<protein>
    <submittedName>
        <fullName evidence="2">PilZ domain protein</fullName>
    </submittedName>
</protein>
<organism evidence="2 3">
    <name type="scientific">Fuerstiella marisgermanici</name>
    <dbReference type="NCBI Taxonomy" id="1891926"/>
    <lineage>
        <taxon>Bacteria</taxon>
        <taxon>Pseudomonadati</taxon>
        <taxon>Planctomycetota</taxon>
        <taxon>Planctomycetia</taxon>
        <taxon>Planctomycetales</taxon>
        <taxon>Planctomycetaceae</taxon>
        <taxon>Fuerstiella</taxon>
    </lineage>
</organism>
<gene>
    <name evidence="2" type="ORF">Fuma_03479</name>
</gene>
<dbReference type="Proteomes" id="UP000187735">
    <property type="component" value="Chromosome"/>
</dbReference>
<dbReference type="EMBL" id="CP017641">
    <property type="protein sequence ID" value="APZ93861.1"/>
    <property type="molecule type" value="Genomic_DNA"/>
</dbReference>
<evidence type="ECO:0000259" key="1">
    <source>
        <dbReference type="Pfam" id="PF07238"/>
    </source>
</evidence>
<dbReference type="RefSeq" id="WP_083732129.1">
    <property type="nucleotide sequence ID" value="NZ_CP017641.1"/>
</dbReference>
<name>A0A1P8WIH7_9PLAN</name>
<keyword evidence="3" id="KW-1185">Reference proteome</keyword>
<dbReference type="InterPro" id="IPR009875">
    <property type="entry name" value="PilZ_domain"/>
</dbReference>
<sequence length="215" mass="23858">MTFSPTKTIKLSGRMQRLAKAAHDVEVAASVAMTNLSQRSAIVIGVSSVDLRLIVDGKPEFGERITVQIPVPGNGREMSVEGIVHWAEMRGSEYEVGVFLLGGLPRELRHLQKDPRRQAERYRCWISGRMDWGNTQPDAEGVVINYSHEGMAVKSPTEAAIEELFTFRWNDGKCVRRVAGIALWQIEQNGGFLIGCKLNPRDGFQLAGLNAEHLS</sequence>